<name>A0A7V8VAW2_9BACT</name>
<gene>
    <name evidence="2" type="ORF">H0921_00650</name>
</gene>
<evidence type="ECO:0008006" key="4">
    <source>
        <dbReference type="Google" id="ProtNLM"/>
    </source>
</evidence>
<protein>
    <recommendedName>
        <fullName evidence="4">ParB/Sulfiredoxin domain-containing protein</fullName>
    </recommendedName>
</protein>
<organism evidence="2 3">
    <name type="scientific">Thermogemmata fonticola</name>
    <dbReference type="NCBI Taxonomy" id="2755323"/>
    <lineage>
        <taxon>Bacteria</taxon>
        <taxon>Pseudomonadati</taxon>
        <taxon>Planctomycetota</taxon>
        <taxon>Planctomycetia</taxon>
        <taxon>Gemmatales</taxon>
        <taxon>Gemmataceae</taxon>
        <taxon>Thermogemmata</taxon>
    </lineage>
</organism>
<dbReference type="EMBL" id="JACEFB010000001">
    <property type="protein sequence ID" value="MBA2224666.1"/>
    <property type="molecule type" value="Genomic_DNA"/>
</dbReference>
<keyword evidence="3" id="KW-1185">Reference proteome</keyword>
<feature type="compositionally biased region" description="Pro residues" evidence="1">
    <location>
        <begin position="366"/>
        <end position="375"/>
    </location>
</feature>
<evidence type="ECO:0000313" key="2">
    <source>
        <dbReference type="EMBL" id="MBA2224666.1"/>
    </source>
</evidence>
<accession>A0A7V8VAW2</accession>
<proteinExistence type="predicted"/>
<dbReference type="Proteomes" id="UP000542342">
    <property type="component" value="Unassembled WGS sequence"/>
</dbReference>
<reference evidence="2 3" key="1">
    <citation type="submission" date="2020-07" db="EMBL/GenBank/DDBJ databases">
        <title>Thermogemmata thermophila gen. nov., sp. nov., a novel moderate thermophilic planctomycete from a Kamchatka hot spring.</title>
        <authorList>
            <person name="Elcheninov A.G."/>
            <person name="Podosokorskaya O.A."/>
            <person name="Kovaleva O.L."/>
            <person name="Novikov A."/>
            <person name="Bonch-Osmolovskaya E.A."/>
            <person name="Toshchakov S.V."/>
            <person name="Kublanov I.V."/>
        </authorList>
    </citation>
    <scope>NUCLEOTIDE SEQUENCE [LARGE SCALE GENOMIC DNA]</scope>
    <source>
        <strain evidence="2 3">2918</strain>
    </source>
</reference>
<dbReference type="AlphaFoldDB" id="A0A7V8VAW2"/>
<sequence>MTKTDNAKPALPTQPIVELLWKNPQGIRYIAEISGDRHILDVPIDLIQRHPALVTIRGKDPSDLSLLRDSMKKTEGPVYMPCVYIEKLATNSLAVYIADGHQRLQSAKENGDERITVQYMARWDSVKAALEGAVSVQFARYETTEQDVVSLIRSGELLQAQIARLTGYDESRVSRLAKVASPEVEYLYKAVQKGVIGLGMAGKLVDACKENRDKMIALRNTFARKYQEAEGKAKFWENKIKSSKKRWDKKTKDKARIATYFRDTDWSAWVDALEDDEGIENRDGQLVLRIDGAASRVGKSGVRIGDVSEWSKEYALYGLFGKKIEEVDPKDLDDVLGDWDYLRSVLEAIRDGRPVPAKNPVVETQPPEPPAPQQPPMTVKRSKAKAR</sequence>
<comment type="caution">
    <text evidence="2">The sequence shown here is derived from an EMBL/GenBank/DDBJ whole genome shotgun (WGS) entry which is preliminary data.</text>
</comment>
<dbReference type="RefSeq" id="WP_194536100.1">
    <property type="nucleotide sequence ID" value="NZ_JACEFB010000001.1"/>
</dbReference>
<evidence type="ECO:0000313" key="3">
    <source>
        <dbReference type="Proteomes" id="UP000542342"/>
    </source>
</evidence>
<feature type="region of interest" description="Disordered" evidence="1">
    <location>
        <begin position="353"/>
        <end position="387"/>
    </location>
</feature>
<evidence type="ECO:0000256" key="1">
    <source>
        <dbReference type="SAM" id="MobiDB-lite"/>
    </source>
</evidence>